<reference evidence="2 3" key="1">
    <citation type="submission" date="2022-03" db="EMBL/GenBank/DDBJ databases">
        <title>Draft genome sequence of Furfurilactobacillus curtus JCM 31185.</title>
        <authorList>
            <person name="Suzuki S."/>
            <person name="Endo A."/>
            <person name="Kajikawa A."/>
        </authorList>
    </citation>
    <scope>NUCLEOTIDE SEQUENCE [LARGE SCALE GENOMIC DNA]</scope>
    <source>
        <strain evidence="2 3">JCM 31185</strain>
    </source>
</reference>
<gene>
    <name evidence="2" type="ORF">JCM31185_03720</name>
</gene>
<dbReference type="Pfam" id="PF14493">
    <property type="entry name" value="HTH_40"/>
    <property type="match status" value="1"/>
</dbReference>
<dbReference type="InterPro" id="IPR029491">
    <property type="entry name" value="Helicase_HTH"/>
</dbReference>
<comment type="caution">
    <text evidence="2">The sequence shown here is derived from an EMBL/GenBank/DDBJ whole genome shotgun (WGS) entry which is preliminary data.</text>
</comment>
<evidence type="ECO:0000259" key="1">
    <source>
        <dbReference type="Pfam" id="PF14493"/>
    </source>
</evidence>
<organism evidence="2 3">
    <name type="scientific">Furfurilactobacillus curtus</name>
    <dbReference type="NCBI Taxonomy" id="1746200"/>
    <lineage>
        <taxon>Bacteria</taxon>
        <taxon>Bacillati</taxon>
        <taxon>Bacillota</taxon>
        <taxon>Bacilli</taxon>
        <taxon>Lactobacillales</taxon>
        <taxon>Lactobacillaceae</taxon>
        <taxon>Furfurilactobacillus</taxon>
    </lineage>
</organism>
<proteinExistence type="predicted"/>
<evidence type="ECO:0000313" key="2">
    <source>
        <dbReference type="EMBL" id="GKT05083.1"/>
    </source>
</evidence>
<protein>
    <recommendedName>
        <fullName evidence="1">Helicase Helix-turn-helix domain-containing protein</fullName>
    </recommendedName>
</protein>
<accession>A0ABQ5JLJ3</accession>
<sequence>MAPELLLALLSLTQPRRPKVIYNCLRGRKTVSILFWSLRYDLLSWLNTFPNLTWTSFEATLGQLVASKQVQCDADGQLLLSPAAARINVDVMLPKTTRQRAKLLHLKQLRETVLLGLQALAQQSHHQMNYFPLSVGEPARQAVRSWFEGLNQQHDQKKAIASLANWLQQQSELQANLFVAQFVGGSVTGLTSTQLAQQFELPSWELELRQLANWLEFAGAFSSSNTSLGQLIAACWQSQLSASIAQTLLAIQADKSRQQISEQRHLKLSTVNEHLLTAAILLPIDQFPFTKFLSPEVHHRLAANMPQNIDLWQFDQQSVTTDFFLFRLTQILESKHDTGTDTRETG</sequence>
<keyword evidence="3" id="KW-1185">Reference proteome</keyword>
<feature type="domain" description="Helicase Helix-turn-helix" evidence="1">
    <location>
        <begin position="245"/>
        <end position="304"/>
    </location>
</feature>
<evidence type="ECO:0000313" key="3">
    <source>
        <dbReference type="Proteomes" id="UP001628078"/>
    </source>
</evidence>
<dbReference type="EMBL" id="BQXO01000001">
    <property type="protein sequence ID" value="GKT05083.1"/>
    <property type="molecule type" value="Genomic_DNA"/>
</dbReference>
<dbReference type="RefSeq" id="WP_407882347.1">
    <property type="nucleotide sequence ID" value="NZ_BQXO01000001.1"/>
</dbReference>
<dbReference type="Proteomes" id="UP001628078">
    <property type="component" value="Unassembled WGS sequence"/>
</dbReference>
<name>A0ABQ5JLJ3_9LACO</name>